<dbReference type="SUPFAM" id="SSF53187">
    <property type="entry name" value="Zn-dependent exopeptidases"/>
    <property type="match status" value="1"/>
</dbReference>
<evidence type="ECO:0000256" key="14">
    <source>
        <dbReference type="ARBA" id="ARBA00023034"/>
    </source>
</evidence>
<evidence type="ECO:0000256" key="5">
    <source>
        <dbReference type="ARBA" id="ARBA00014116"/>
    </source>
</evidence>
<evidence type="ECO:0000256" key="20">
    <source>
        <dbReference type="ARBA" id="ARBA00033328"/>
    </source>
</evidence>
<keyword evidence="14" id="KW-0333">Golgi apparatus</keyword>
<dbReference type="RefSeq" id="WP_091548482.1">
    <property type="nucleotide sequence ID" value="NZ_FONY01000031.1"/>
</dbReference>
<feature type="domain" description="PA" evidence="22">
    <location>
        <begin position="130"/>
        <end position="227"/>
    </location>
</feature>
<dbReference type="STRING" id="1003.SAMN04488541_103119"/>
<keyword evidence="6" id="KW-0964">Secreted</keyword>
<dbReference type="SUPFAM" id="SSF52025">
    <property type="entry name" value="PA domain"/>
    <property type="match status" value="1"/>
</dbReference>
<organism evidence="24 25">
    <name type="scientific">Thermoflexibacter ruber</name>
    <dbReference type="NCBI Taxonomy" id="1003"/>
    <lineage>
        <taxon>Bacteria</taxon>
        <taxon>Pseudomonadati</taxon>
        <taxon>Bacteroidota</taxon>
        <taxon>Cytophagia</taxon>
        <taxon>Cytophagales</taxon>
        <taxon>Thermoflexibacteraceae</taxon>
        <taxon>Thermoflexibacter</taxon>
    </lineage>
</organism>
<comment type="subcellular location">
    <subcellularLocation>
        <location evidence="1">Endoplasmic reticulum</location>
    </subcellularLocation>
    <subcellularLocation>
        <location evidence="3">Golgi apparatus</location>
    </subcellularLocation>
    <subcellularLocation>
        <location evidence="2">Lysosome</location>
    </subcellularLocation>
    <subcellularLocation>
        <location evidence="4">Secreted</location>
    </subcellularLocation>
</comment>
<keyword evidence="13" id="KW-0862">Zinc</keyword>
<evidence type="ECO:0000256" key="10">
    <source>
        <dbReference type="ARBA" id="ARBA00022729"/>
    </source>
</evidence>
<feature type="signal peptide" evidence="21">
    <location>
        <begin position="1"/>
        <end position="20"/>
    </location>
</feature>
<dbReference type="Gene3D" id="3.40.630.10">
    <property type="entry name" value="Zn peptidases"/>
    <property type="match status" value="1"/>
</dbReference>
<dbReference type="Pfam" id="PF02225">
    <property type="entry name" value="PA"/>
    <property type="match status" value="1"/>
</dbReference>
<keyword evidence="11" id="KW-0378">Hydrolase</keyword>
<dbReference type="Gene3D" id="3.50.30.30">
    <property type="match status" value="1"/>
</dbReference>
<keyword evidence="9" id="KW-0479">Metal-binding</keyword>
<dbReference type="EMBL" id="FONY01000031">
    <property type="protein sequence ID" value="SFF40147.1"/>
    <property type="molecule type" value="Genomic_DNA"/>
</dbReference>
<evidence type="ECO:0000256" key="8">
    <source>
        <dbReference type="ARBA" id="ARBA00022670"/>
    </source>
</evidence>
<keyword evidence="25" id="KW-1185">Reference proteome</keyword>
<dbReference type="InterPro" id="IPR003137">
    <property type="entry name" value="PA_domain"/>
</dbReference>
<keyword evidence="17" id="KW-0325">Glycoprotein</keyword>
<accession>A0A1I2IGF9</accession>
<evidence type="ECO:0000256" key="6">
    <source>
        <dbReference type="ARBA" id="ARBA00022525"/>
    </source>
</evidence>
<reference evidence="24 25" key="1">
    <citation type="submission" date="2016-10" db="EMBL/GenBank/DDBJ databases">
        <authorList>
            <person name="de Groot N.N."/>
        </authorList>
    </citation>
    <scope>NUCLEOTIDE SEQUENCE [LARGE SCALE GENOMIC DNA]</scope>
    <source>
        <strain>GEY</strain>
        <strain evidence="25">DSM 9560</strain>
    </source>
</reference>
<dbReference type="InterPro" id="IPR046450">
    <property type="entry name" value="PA_dom_sf"/>
</dbReference>
<sequence>MKKKYTFIFTILLLFPFACQTTKPITNKEEDVFQKINTEVLANSKAYSTLGEASKTIGHRLTGSENGKKAEQYAYDLLKSYGFDVRFHEFEVEAWARNTVSLQISSLDKNEFVSLPTATLAHSPVKSEVTAEIINVGNGLAEDFEAKSAEVKGKIALFYIGIWEESGAKYNLHRSEKTALAIQHGAVGVIAINQPAGRILLTGTASVTGKLNPIPAVSITKEDGLALIERLKTEKVKAIIKMTNKSEVIKARNVIATLKGTDLPNEKIIIGGHLDSWDLSTGAIDNGIGSFAVLDIARTFKALKLKTKRTIEFVMFMGEEQGLLGSRALVEDYIKNNTIEQVKYMVNLDATGNPSGVNSAGAPQAEAFFKKIGEKIKAIDSTYTNTFSSRAGLHSDHQPFMIEGVPVLSPSGRLDPVVFRCYHADCDAFNLINEKHIRNSVRFVSMILYDLANAETLPVKRMDSETTKQFLIDNGLKTPLKIAGDWKWGD</sequence>
<keyword evidence="8" id="KW-0645">Protease</keyword>
<evidence type="ECO:0000256" key="18">
    <source>
        <dbReference type="ARBA" id="ARBA00023228"/>
    </source>
</evidence>
<evidence type="ECO:0000313" key="24">
    <source>
        <dbReference type="EMBL" id="SFF40147.1"/>
    </source>
</evidence>
<dbReference type="GO" id="GO:0005576">
    <property type="term" value="C:extracellular region"/>
    <property type="evidence" value="ECO:0007669"/>
    <property type="project" value="UniProtKB-SubCell"/>
</dbReference>
<dbReference type="GO" id="GO:0004180">
    <property type="term" value="F:carboxypeptidase activity"/>
    <property type="evidence" value="ECO:0007669"/>
    <property type="project" value="UniProtKB-KW"/>
</dbReference>
<dbReference type="Pfam" id="PF04389">
    <property type="entry name" value="Peptidase_M28"/>
    <property type="match status" value="1"/>
</dbReference>
<dbReference type="GO" id="GO:0070573">
    <property type="term" value="F:metallodipeptidase activity"/>
    <property type="evidence" value="ECO:0007669"/>
    <property type="project" value="InterPro"/>
</dbReference>
<dbReference type="InterPro" id="IPR007484">
    <property type="entry name" value="Peptidase_M28"/>
</dbReference>
<evidence type="ECO:0000256" key="9">
    <source>
        <dbReference type="ARBA" id="ARBA00022723"/>
    </source>
</evidence>
<dbReference type="GO" id="GO:0005764">
    <property type="term" value="C:lysosome"/>
    <property type="evidence" value="ECO:0007669"/>
    <property type="project" value="UniProtKB-SubCell"/>
</dbReference>
<comment type="subunit">
    <text evidence="19">Homodimer. The monomeric form is inactive while the homodimer is active.</text>
</comment>
<protein>
    <recommendedName>
        <fullName evidence="5">Carboxypeptidase Q</fullName>
    </recommendedName>
    <alternativeName>
        <fullName evidence="20">Plasma glutamate carboxypeptidase</fullName>
    </alternativeName>
</protein>
<keyword evidence="18" id="KW-0458">Lysosome</keyword>
<evidence type="ECO:0000256" key="1">
    <source>
        <dbReference type="ARBA" id="ARBA00004240"/>
    </source>
</evidence>
<dbReference type="PANTHER" id="PTHR12053:SF3">
    <property type="entry name" value="CARBOXYPEPTIDASE Q"/>
    <property type="match status" value="1"/>
</dbReference>
<evidence type="ECO:0000256" key="12">
    <source>
        <dbReference type="ARBA" id="ARBA00022824"/>
    </source>
</evidence>
<dbReference type="GO" id="GO:0006508">
    <property type="term" value="P:proteolysis"/>
    <property type="evidence" value="ECO:0007669"/>
    <property type="project" value="UniProtKB-KW"/>
</dbReference>
<feature type="chain" id="PRO_5011773133" description="Carboxypeptidase Q" evidence="21">
    <location>
        <begin position="21"/>
        <end position="490"/>
    </location>
</feature>
<evidence type="ECO:0000256" key="13">
    <source>
        <dbReference type="ARBA" id="ARBA00022833"/>
    </source>
</evidence>
<keyword evidence="15" id="KW-0482">Metalloprotease</keyword>
<dbReference type="AlphaFoldDB" id="A0A1I2IGF9"/>
<keyword evidence="12" id="KW-0256">Endoplasmic reticulum</keyword>
<evidence type="ECO:0000256" key="3">
    <source>
        <dbReference type="ARBA" id="ARBA00004555"/>
    </source>
</evidence>
<gene>
    <name evidence="24" type="ORF">SAMN04488541_103119</name>
</gene>
<evidence type="ECO:0000256" key="15">
    <source>
        <dbReference type="ARBA" id="ARBA00023049"/>
    </source>
</evidence>
<evidence type="ECO:0000256" key="16">
    <source>
        <dbReference type="ARBA" id="ARBA00023145"/>
    </source>
</evidence>
<evidence type="ECO:0000256" key="2">
    <source>
        <dbReference type="ARBA" id="ARBA00004371"/>
    </source>
</evidence>
<dbReference type="GO" id="GO:0046872">
    <property type="term" value="F:metal ion binding"/>
    <property type="evidence" value="ECO:0007669"/>
    <property type="project" value="UniProtKB-KW"/>
</dbReference>
<keyword evidence="10 21" id="KW-0732">Signal</keyword>
<keyword evidence="7 24" id="KW-0121">Carboxypeptidase</keyword>
<evidence type="ECO:0000256" key="17">
    <source>
        <dbReference type="ARBA" id="ARBA00023180"/>
    </source>
</evidence>
<evidence type="ECO:0000259" key="22">
    <source>
        <dbReference type="Pfam" id="PF02225"/>
    </source>
</evidence>
<evidence type="ECO:0000256" key="4">
    <source>
        <dbReference type="ARBA" id="ARBA00004613"/>
    </source>
</evidence>
<dbReference type="InterPro" id="IPR039866">
    <property type="entry name" value="CPQ"/>
</dbReference>
<feature type="domain" description="Peptidase M28" evidence="23">
    <location>
        <begin position="253"/>
        <end position="445"/>
    </location>
</feature>
<name>A0A1I2IGF9_9BACT</name>
<dbReference type="OrthoDB" id="9769665at2"/>
<proteinExistence type="predicted"/>
<dbReference type="PANTHER" id="PTHR12053">
    <property type="entry name" value="PROTEASE FAMILY M28 PLASMA GLUTAMATE CARBOXYPEPTIDASE-RELATED"/>
    <property type="match status" value="1"/>
</dbReference>
<evidence type="ECO:0000259" key="23">
    <source>
        <dbReference type="Pfam" id="PF04389"/>
    </source>
</evidence>
<keyword evidence="16" id="KW-0865">Zymogen</keyword>
<evidence type="ECO:0000256" key="7">
    <source>
        <dbReference type="ARBA" id="ARBA00022645"/>
    </source>
</evidence>
<evidence type="ECO:0000256" key="21">
    <source>
        <dbReference type="SAM" id="SignalP"/>
    </source>
</evidence>
<evidence type="ECO:0000256" key="19">
    <source>
        <dbReference type="ARBA" id="ARBA00025833"/>
    </source>
</evidence>
<evidence type="ECO:0000313" key="25">
    <source>
        <dbReference type="Proteomes" id="UP000199513"/>
    </source>
</evidence>
<dbReference type="Proteomes" id="UP000199513">
    <property type="component" value="Unassembled WGS sequence"/>
</dbReference>
<evidence type="ECO:0000256" key="11">
    <source>
        <dbReference type="ARBA" id="ARBA00022801"/>
    </source>
</evidence>